<name>A0A1H7NP02_9GAMM</name>
<evidence type="ECO:0000256" key="2">
    <source>
        <dbReference type="ARBA" id="ARBA00022729"/>
    </source>
</evidence>
<dbReference type="AlphaFoldDB" id="A0A1H7NP02"/>
<dbReference type="NCBIfam" id="NF008391">
    <property type="entry name" value="PRK11189.1"/>
    <property type="match status" value="1"/>
</dbReference>
<dbReference type="EMBL" id="FOBI01000008">
    <property type="protein sequence ID" value="SEL24999.1"/>
    <property type="molecule type" value="Genomic_DNA"/>
</dbReference>
<dbReference type="STRING" id="641665.GCA_002104455_03567"/>
<dbReference type="PIRSF" id="PIRSF004654">
    <property type="entry name" value="NlpI"/>
    <property type="match status" value="1"/>
</dbReference>
<organism evidence="10 11">
    <name type="scientific">Colwellia chukchiensis</name>
    <dbReference type="NCBI Taxonomy" id="641665"/>
    <lineage>
        <taxon>Bacteria</taxon>
        <taxon>Pseudomonadati</taxon>
        <taxon>Pseudomonadota</taxon>
        <taxon>Gammaproteobacteria</taxon>
        <taxon>Alteromonadales</taxon>
        <taxon>Colwelliaceae</taxon>
        <taxon>Colwellia</taxon>
    </lineage>
</organism>
<dbReference type="PROSITE" id="PS51257">
    <property type="entry name" value="PROKAR_LIPOPROTEIN"/>
    <property type="match status" value="1"/>
</dbReference>
<sequence>MYLNLKPYFSRQLFSGVLVATSLILLQACTTTAPSQSAIGELIIAEPLPINIKDEIAVGRISQVLQRAKISDEQRAELFYQRGIKYDKFGLRALAHNDFNQAIQLKPDMADAYNFLGIHFTQLQEFNQSYDAFDSVIELDPDYDFAYFNRGIALYYGGRPNLAADDFKIFRELQQNDPYRVLWQYLADVELDQQQAHQSLLTYAQFVNDKVWAKNVIKLYLGELSQAMFIAKLTENIHSNQALTERLCEAYFYLGKYSQMQGDVNAAINFFKLALSTNVYEFVEHRYAKLELDLMRQAMQQSSLP</sequence>
<evidence type="ECO:0000256" key="9">
    <source>
        <dbReference type="PROSITE-ProRule" id="PRU00339"/>
    </source>
</evidence>
<protein>
    <recommendedName>
        <fullName evidence="8">Lipoprotein NlpI</fullName>
    </recommendedName>
</protein>
<feature type="repeat" description="TPR" evidence="9">
    <location>
        <begin position="110"/>
        <end position="143"/>
    </location>
</feature>
<dbReference type="InterPro" id="IPR050498">
    <property type="entry name" value="Ycf3"/>
</dbReference>
<dbReference type="GO" id="GO:0009279">
    <property type="term" value="C:cell outer membrane"/>
    <property type="evidence" value="ECO:0007669"/>
    <property type="project" value="TreeGrafter"/>
</dbReference>
<gene>
    <name evidence="10" type="ORF">SAMN05216262_10837</name>
</gene>
<evidence type="ECO:0000256" key="1">
    <source>
        <dbReference type="ARBA" id="ARBA00022475"/>
    </source>
</evidence>
<keyword evidence="4 9" id="KW-0802">TPR repeat</keyword>
<keyword evidence="11" id="KW-1185">Reference proteome</keyword>
<accession>A0A1H7NP02</accession>
<dbReference type="PANTHER" id="PTHR44858">
    <property type="entry name" value="TETRATRICOPEPTIDE REPEAT PROTEIN 6"/>
    <property type="match status" value="1"/>
</dbReference>
<evidence type="ECO:0000256" key="3">
    <source>
        <dbReference type="ARBA" id="ARBA00022737"/>
    </source>
</evidence>
<evidence type="ECO:0000256" key="4">
    <source>
        <dbReference type="ARBA" id="ARBA00022803"/>
    </source>
</evidence>
<dbReference type="InterPro" id="IPR019734">
    <property type="entry name" value="TPR_rpt"/>
</dbReference>
<keyword evidence="2" id="KW-0732">Signal</keyword>
<feature type="repeat" description="TPR" evidence="9">
    <location>
        <begin position="76"/>
        <end position="109"/>
    </location>
</feature>
<reference evidence="11" key="1">
    <citation type="submission" date="2016-10" db="EMBL/GenBank/DDBJ databases">
        <authorList>
            <person name="Varghese N."/>
            <person name="Submissions S."/>
        </authorList>
    </citation>
    <scope>NUCLEOTIDE SEQUENCE [LARGE SCALE GENOMIC DNA]</scope>
    <source>
        <strain evidence="11">CGMCC 1.9127</strain>
    </source>
</reference>
<proteinExistence type="predicted"/>
<keyword evidence="6" id="KW-0564">Palmitate</keyword>
<keyword evidence="7 10" id="KW-0449">Lipoprotein</keyword>
<dbReference type="Gene3D" id="1.25.40.10">
    <property type="entry name" value="Tetratricopeptide repeat domain"/>
    <property type="match status" value="1"/>
</dbReference>
<keyword evidence="1 8" id="KW-1003">Cell membrane</keyword>
<dbReference type="GO" id="GO:0005886">
    <property type="term" value="C:plasma membrane"/>
    <property type="evidence" value="ECO:0007669"/>
    <property type="project" value="UniProtKB-SubCell"/>
</dbReference>
<dbReference type="Proteomes" id="UP000199297">
    <property type="component" value="Unassembled WGS sequence"/>
</dbReference>
<comment type="subcellular location">
    <subcellularLocation>
        <location evidence="8">Cell membrane</location>
    </subcellularLocation>
</comment>
<dbReference type="GO" id="GO:0046813">
    <property type="term" value="P:receptor-mediated virion attachment to host cell"/>
    <property type="evidence" value="ECO:0007669"/>
    <property type="project" value="TreeGrafter"/>
</dbReference>
<keyword evidence="3" id="KW-0677">Repeat</keyword>
<evidence type="ECO:0000313" key="11">
    <source>
        <dbReference type="Proteomes" id="UP000199297"/>
    </source>
</evidence>
<dbReference type="InterPro" id="IPR023605">
    <property type="entry name" value="Lipoprotein_NlpI"/>
</dbReference>
<dbReference type="SUPFAM" id="SSF48452">
    <property type="entry name" value="TPR-like"/>
    <property type="match status" value="1"/>
</dbReference>
<evidence type="ECO:0000313" key="10">
    <source>
        <dbReference type="EMBL" id="SEL24999.1"/>
    </source>
</evidence>
<evidence type="ECO:0000256" key="8">
    <source>
        <dbReference type="PIRNR" id="PIRNR004654"/>
    </source>
</evidence>
<comment type="function">
    <text evidence="8">May be involved in cell division.</text>
</comment>
<dbReference type="SMART" id="SM00028">
    <property type="entry name" value="TPR"/>
    <property type="match status" value="4"/>
</dbReference>
<dbReference type="RefSeq" id="WP_233143964.1">
    <property type="nucleotide sequence ID" value="NZ_FOBI01000008.1"/>
</dbReference>
<dbReference type="PROSITE" id="PS50005">
    <property type="entry name" value="TPR"/>
    <property type="match status" value="2"/>
</dbReference>
<dbReference type="PANTHER" id="PTHR44858:SF1">
    <property type="entry name" value="UDP-N-ACETYLGLUCOSAMINE--PEPTIDE N-ACETYLGLUCOSAMINYLTRANSFERASE SPINDLY-RELATED"/>
    <property type="match status" value="1"/>
</dbReference>
<dbReference type="InterPro" id="IPR011990">
    <property type="entry name" value="TPR-like_helical_dom_sf"/>
</dbReference>
<evidence type="ECO:0000256" key="5">
    <source>
        <dbReference type="ARBA" id="ARBA00023136"/>
    </source>
</evidence>
<keyword evidence="5 8" id="KW-0472">Membrane</keyword>
<evidence type="ECO:0000256" key="6">
    <source>
        <dbReference type="ARBA" id="ARBA00023139"/>
    </source>
</evidence>
<comment type="subunit">
    <text evidence="8">Homodimer.</text>
</comment>
<evidence type="ECO:0000256" key="7">
    <source>
        <dbReference type="ARBA" id="ARBA00023288"/>
    </source>
</evidence>